<accession>A0AAV5QFV1</accession>
<dbReference type="SUPFAM" id="SSF103473">
    <property type="entry name" value="MFS general substrate transporter"/>
    <property type="match status" value="1"/>
</dbReference>
<evidence type="ECO:0000256" key="1">
    <source>
        <dbReference type="ARBA" id="ARBA00004651"/>
    </source>
</evidence>
<gene>
    <name evidence="9" type="ORF">DASC09_008060</name>
</gene>
<evidence type="ECO:0000256" key="7">
    <source>
        <dbReference type="ARBA" id="ARBA00037968"/>
    </source>
</evidence>
<dbReference type="Pfam" id="PF07690">
    <property type="entry name" value="MFS_1"/>
    <property type="match status" value="1"/>
</dbReference>
<dbReference type="FunFam" id="1.20.1250.20:FF:000386">
    <property type="entry name" value="MFS general substrate transporter"/>
    <property type="match status" value="1"/>
</dbReference>
<feature type="transmembrane region" description="Helical" evidence="8">
    <location>
        <begin position="489"/>
        <end position="513"/>
    </location>
</feature>
<reference evidence="9 10" key="1">
    <citation type="journal article" date="2023" name="Elife">
        <title>Identification of key yeast species and microbe-microbe interactions impacting larval growth of Drosophila in the wild.</title>
        <authorList>
            <person name="Mure A."/>
            <person name="Sugiura Y."/>
            <person name="Maeda R."/>
            <person name="Honda K."/>
            <person name="Sakurai N."/>
            <person name="Takahashi Y."/>
            <person name="Watada M."/>
            <person name="Katoh T."/>
            <person name="Gotoh A."/>
            <person name="Gotoh Y."/>
            <person name="Taniguchi I."/>
            <person name="Nakamura K."/>
            <person name="Hayashi T."/>
            <person name="Katayama T."/>
            <person name="Uemura T."/>
            <person name="Hattori Y."/>
        </authorList>
    </citation>
    <scope>NUCLEOTIDE SEQUENCE [LARGE SCALE GENOMIC DNA]</scope>
    <source>
        <strain evidence="9 10">SC-9</strain>
    </source>
</reference>
<sequence length="539" mass="61702">MSDYNSDIINSKGLSTESDDVSNKVVTHVHVSEVHSFATTDSKPYINLDLNLTPEQIALRKNWKYKVAIFFWDAVDKHPYEQIAVLKTDFFLLSSAMLGYFIKQMSQRSMATAYVNGMSEYYHMNSGENANSYNTLISLWTVGYIIGQIPSNLILHKVSPRYYLGGLELIWATLTLLLVTCKTLKPMYALQFLIGLTESGFFPAIEYLIGSWYSHEELNKRESLFACAGVAASMVAGPLQEAVLKGVGKTSTRYAAFQWLFIVISIISFPVGFYTMLVNPNTPSTTKAFYFTERDKLVVKERRRRIGAELNIRHKYTWKKIKSFFNTWHIWVFPLIFLAYNNSCQDIGQPTFTTWMKYDLGLPSSKYNIYPTILSGVSIAVTIFMAYITDFTKNRLNVFFTQAFFVCTIIGCALLAHWDIPLGLHWFCYFLIGVPTAWGQPQIFAWVNKLLRHDDMKRNFVVVCTNTLAYVTNAWVPNLVFNTKYQPEYFIGFTYTAVLSSFGVIMTVIATHLTNRDQKIERTQLKEFEEEEDSSAVAT</sequence>
<dbReference type="GeneID" id="90071460"/>
<dbReference type="Proteomes" id="UP001360560">
    <property type="component" value="Unassembled WGS sequence"/>
</dbReference>
<evidence type="ECO:0000256" key="8">
    <source>
        <dbReference type="SAM" id="Phobius"/>
    </source>
</evidence>
<feature type="transmembrane region" description="Helical" evidence="8">
    <location>
        <begin position="323"/>
        <end position="340"/>
    </location>
</feature>
<feature type="transmembrane region" description="Helical" evidence="8">
    <location>
        <begin position="192"/>
        <end position="212"/>
    </location>
</feature>
<evidence type="ECO:0000256" key="6">
    <source>
        <dbReference type="ARBA" id="ARBA00023136"/>
    </source>
</evidence>
<organism evidence="9 10">
    <name type="scientific">Saccharomycopsis crataegensis</name>
    <dbReference type="NCBI Taxonomy" id="43959"/>
    <lineage>
        <taxon>Eukaryota</taxon>
        <taxon>Fungi</taxon>
        <taxon>Dikarya</taxon>
        <taxon>Ascomycota</taxon>
        <taxon>Saccharomycotina</taxon>
        <taxon>Saccharomycetes</taxon>
        <taxon>Saccharomycopsidaceae</taxon>
        <taxon>Saccharomycopsis</taxon>
    </lineage>
</organism>
<evidence type="ECO:0000256" key="5">
    <source>
        <dbReference type="ARBA" id="ARBA00022989"/>
    </source>
</evidence>
<protein>
    <recommendedName>
        <fullName evidence="11">Pantothenate transporter</fullName>
    </recommendedName>
</protein>
<dbReference type="EMBL" id="BTFZ01000001">
    <property type="protein sequence ID" value="GMM33481.1"/>
    <property type="molecule type" value="Genomic_DNA"/>
</dbReference>
<dbReference type="PANTHER" id="PTHR43791">
    <property type="entry name" value="PERMEASE-RELATED"/>
    <property type="match status" value="1"/>
</dbReference>
<keyword evidence="3" id="KW-1003">Cell membrane</keyword>
<comment type="similarity">
    <text evidence="7">Belongs to the major facilitator superfamily. Allantoate permease family.</text>
</comment>
<evidence type="ECO:0000313" key="9">
    <source>
        <dbReference type="EMBL" id="GMM33481.1"/>
    </source>
</evidence>
<feature type="transmembrane region" description="Helical" evidence="8">
    <location>
        <begin position="424"/>
        <end position="447"/>
    </location>
</feature>
<evidence type="ECO:0000256" key="2">
    <source>
        <dbReference type="ARBA" id="ARBA00022448"/>
    </source>
</evidence>
<dbReference type="AlphaFoldDB" id="A0AAV5QFV1"/>
<evidence type="ECO:0008006" key="11">
    <source>
        <dbReference type="Google" id="ProtNLM"/>
    </source>
</evidence>
<dbReference type="InterPro" id="IPR011701">
    <property type="entry name" value="MFS"/>
</dbReference>
<dbReference type="RefSeq" id="XP_064850481.1">
    <property type="nucleotide sequence ID" value="XM_064994409.1"/>
</dbReference>
<dbReference type="FunFam" id="1.20.1250.20:FF:000065">
    <property type="entry name" value="Putative MFS pantothenate transporter"/>
    <property type="match status" value="1"/>
</dbReference>
<dbReference type="PANTHER" id="PTHR43791:SF39">
    <property type="entry name" value="TRANSPORTER LIZ1_SEO1, PUTATIVE (AFU_ORTHOLOGUE AFUA_3G00980)-RELATED"/>
    <property type="match status" value="1"/>
</dbReference>
<name>A0AAV5QFV1_9ASCO</name>
<feature type="transmembrane region" description="Helical" evidence="8">
    <location>
        <begin position="459"/>
        <end position="477"/>
    </location>
</feature>
<keyword evidence="4 8" id="KW-0812">Transmembrane</keyword>
<dbReference type="InterPro" id="IPR036259">
    <property type="entry name" value="MFS_trans_sf"/>
</dbReference>
<dbReference type="GO" id="GO:0022857">
    <property type="term" value="F:transmembrane transporter activity"/>
    <property type="evidence" value="ECO:0007669"/>
    <property type="project" value="InterPro"/>
</dbReference>
<comment type="caution">
    <text evidence="9">The sequence shown here is derived from an EMBL/GenBank/DDBJ whole genome shotgun (WGS) entry which is preliminary data.</text>
</comment>
<keyword evidence="2" id="KW-0813">Transport</keyword>
<feature type="transmembrane region" description="Helical" evidence="8">
    <location>
        <begin position="256"/>
        <end position="277"/>
    </location>
</feature>
<proteinExistence type="inferred from homology"/>
<feature type="transmembrane region" description="Helical" evidence="8">
    <location>
        <begin position="162"/>
        <end position="180"/>
    </location>
</feature>
<dbReference type="Gene3D" id="1.20.1250.20">
    <property type="entry name" value="MFS general substrate transporter like domains"/>
    <property type="match status" value="2"/>
</dbReference>
<keyword evidence="10" id="KW-1185">Reference proteome</keyword>
<evidence type="ECO:0000313" key="10">
    <source>
        <dbReference type="Proteomes" id="UP001360560"/>
    </source>
</evidence>
<feature type="transmembrane region" description="Helical" evidence="8">
    <location>
        <begin position="396"/>
        <end position="418"/>
    </location>
</feature>
<comment type="subcellular location">
    <subcellularLocation>
        <location evidence="1">Cell membrane</location>
        <topology evidence="1">Multi-pass membrane protein</topology>
    </subcellularLocation>
</comment>
<evidence type="ECO:0000256" key="3">
    <source>
        <dbReference type="ARBA" id="ARBA00022475"/>
    </source>
</evidence>
<keyword evidence="6 8" id="KW-0472">Membrane</keyword>
<dbReference type="GO" id="GO:0005886">
    <property type="term" value="C:plasma membrane"/>
    <property type="evidence" value="ECO:0007669"/>
    <property type="project" value="UniProtKB-SubCell"/>
</dbReference>
<keyword evidence="5 8" id="KW-1133">Transmembrane helix</keyword>
<evidence type="ECO:0000256" key="4">
    <source>
        <dbReference type="ARBA" id="ARBA00022692"/>
    </source>
</evidence>
<feature type="transmembrane region" description="Helical" evidence="8">
    <location>
        <begin position="369"/>
        <end position="389"/>
    </location>
</feature>
<feature type="transmembrane region" description="Helical" evidence="8">
    <location>
        <begin position="83"/>
        <end position="102"/>
    </location>
</feature>